<gene>
    <name evidence="1" type="ORF">LCGC14_2405530</name>
</gene>
<comment type="caution">
    <text evidence="1">The sequence shown here is derived from an EMBL/GenBank/DDBJ whole genome shotgun (WGS) entry which is preliminary data.</text>
</comment>
<dbReference type="EMBL" id="LAZR01036221">
    <property type="protein sequence ID" value="KKL25418.1"/>
    <property type="molecule type" value="Genomic_DNA"/>
</dbReference>
<dbReference type="GO" id="GO:0005829">
    <property type="term" value="C:cytosol"/>
    <property type="evidence" value="ECO:0007669"/>
    <property type="project" value="TreeGrafter"/>
</dbReference>
<evidence type="ECO:0008006" key="2">
    <source>
        <dbReference type="Google" id="ProtNLM"/>
    </source>
</evidence>
<evidence type="ECO:0000313" key="1">
    <source>
        <dbReference type="EMBL" id="KKL25418.1"/>
    </source>
</evidence>
<dbReference type="CDD" id="cd18785">
    <property type="entry name" value="SF2_C"/>
    <property type="match status" value="1"/>
</dbReference>
<dbReference type="AlphaFoldDB" id="A0A0F9ENG7"/>
<organism evidence="1">
    <name type="scientific">marine sediment metagenome</name>
    <dbReference type="NCBI Taxonomy" id="412755"/>
    <lineage>
        <taxon>unclassified sequences</taxon>
        <taxon>metagenomes</taxon>
        <taxon>ecological metagenomes</taxon>
    </lineage>
</organism>
<sequence>IQCDYIYGLSEAIRDGVCRVPNIIAIDNDNILVTENEESKSYGSFKELLTHSIFPYHELITNEQLILHMLNRANNKLEQIRETNCDAGGLIVASSVEHARAISQLVSTHLKESATVITYQEEEPTSLIHQYRYCNSKWVISVGMISEGTNIPRLQVCCHLTNIKTEMHYRQILGRALRRTDAPYQEAFLFMPAEPKLIEYALRVANDVPNEADVVKFEKMSCHFKANNNSAEKTKTKAKLKPKQELGISDFSDTNILQHDINDNSCLLTATYEGMIGIFGRFKEEALELELTF</sequence>
<name>A0A0F9ENG7_9ZZZZ</name>
<dbReference type="PANTHER" id="PTHR47396">
    <property type="entry name" value="TYPE I RESTRICTION ENZYME ECOKI R PROTEIN"/>
    <property type="match status" value="1"/>
</dbReference>
<accession>A0A0F9ENG7</accession>
<dbReference type="SUPFAM" id="SSF52540">
    <property type="entry name" value="P-loop containing nucleoside triphosphate hydrolases"/>
    <property type="match status" value="1"/>
</dbReference>
<dbReference type="PANTHER" id="PTHR47396:SF1">
    <property type="entry name" value="ATP-DEPENDENT HELICASE IRC3-RELATED"/>
    <property type="match status" value="1"/>
</dbReference>
<protein>
    <recommendedName>
        <fullName evidence="2">Helicase C-terminal domain-containing protein</fullName>
    </recommendedName>
</protein>
<dbReference type="InterPro" id="IPR050742">
    <property type="entry name" value="Helicase_Restrict-Modif_Enz"/>
</dbReference>
<reference evidence="1" key="1">
    <citation type="journal article" date="2015" name="Nature">
        <title>Complex archaea that bridge the gap between prokaryotes and eukaryotes.</title>
        <authorList>
            <person name="Spang A."/>
            <person name="Saw J.H."/>
            <person name="Jorgensen S.L."/>
            <person name="Zaremba-Niedzwiedzka K."/>
            <person name="Martijn J."/>
            <person name="Lind A.E."/>
            <person name="van Eijk R."/>
            <person name="Schleper C."/>
            <person name="Guy L."/>
            <person name="Ettema T.J."/>
        </authorList>
    </citation>
    <scope>NUCLEOTIDE SEQUENCE</scope>
</reference>
<proteinExistence type="predicted"/>
<dbReference type="Gene3D" id="3.40.50.300">
    <property type="entry name" value="P-loop containing nucleotide triphosphate hydrolases"/>
    <property type="match status" value="1"/>
</dbReference>
<feature type="non-terminal residue" evidence="1">
    <location>
        <position position="1"/>
    </location>
</feature>
<dbReference type="InterPro" id="IPR027417">
    <property type="entry name" value="P-loop_NTPase"/>
</dbReference>